<name>A0AA41Z522_9HYPH</name>
<accession>A0AA41Z522</accession>
<keyword evidence="2" id="KW-1185">Reference proteome</keyword>
<dbReference type="InterPro" id="IPR036291">
    <property type="entry name" value="NAD(P)-bd_dom_sf"/>
</dbReference>
<dbReference type="SUPFAM" id="SSF51735">
    <property type="entry name" value="NAD(P)-binding Rossmann-fold domains"/>
    <property type="match status" value="1"/>
</dbReference>
<dbReference type="Gene3D" id="3.40.50.720">
    <property type="entry name" value="NAD(P)-binding Rossmann-like Domain"/>
    <property type="match status" value="1"/>
</dbReference>
<sequence length="61" mass="6775">MPTLLVARSEDKLNRLAETLRDPHRVQVTVVAADLSSTEVVDGLIGEVRHRGLHVRHPGQQ</sequence>
<dbReference type="AlphaFoldDB" id="A0AA41Z522"/>
<gene>
    <name evidence="1" type="ORF">M8523_35140</name>
</gene>
<reference evidence="1" key="1">
    <citation type="submission" date="2022-05" db="EMBL/GenBank/DDBJ databases">
        <authorList>
            <person name="Pankratov T."/>
        </authorList>
    </citation>
    <scope>NUCLEOTIDE SEQUENCE</scope>
    <source>
        <strain evidence="1">BP6-180914</strain>
    </source>
</reference>
<evidence type="ECO:0000313" key="1">
    <source>
        <dbReference type="EMBL" id="MCW6513093.1"/>
    </source>
</evidence>
<protein>
    <submittedName>
        <fullName evidence="1">Uncharacterized protein</fullName>
    </submittedName>
</protein>
<dbReference type="RefSeq" id="WP_282589468.1">
    <property type="nucleotide sequence ID" value="NZ_JAMOIM010000093.1"/>
</dbReference>
<evidence type="ECO:0000313" key="2">
    <source>
        <dbReference type="Proteomes" id="UP001165667"/>
    </source>
</evidence>
<proteinExistence type="predicted"/>
<organism evidence="1 2">
    <name type="scientific">Lichenifustis flavocetrariae</name>
    <dbReference type="NCBI Taxonomy" id="2949735"/>
    <lineage>
        <taxon>Bacteria</taxon>
        <taxon>Pseudomonadati</taxon>
        <taxon>Pseudomonadota</taxon>
        <taxon>Alphaproteobacteria</taxon>
        <taxon>Hyphomicrobiales</taxon>
        <taxon>Lichenihabitantaceae</taxon>
        <taxon>Lichenifustis</taxon>
    </lineage>
</organism>
<dbReference type="Proteomes" id="UP001165667">
    <property type="component" value="Unassembled WGS sequence"/>
</dbReference>
<comment type="caution">
    <text evidence="1">The sequence shown here is derived from an EMBL/GenBank/DDBJ whole genome shotgun (WGS) entry which is preliminary data.</text>
</comment>
<dbReference type="EMBL" id="JAMOIM010000093">
    <property type="protein sequence ID" value="MCW6513093.1"/>
    <property type="molecule type" value="Genomic_DNA"/>
</dbReference>